<dbReference type="AlphaFoldDB" id="A0A291LIR1"/>
<evidence type="ECO:0000256" key="2">
    <source>
        <dbReference type="ARBA" id="ARBA00023128"/>
    </source>
</evidence>
<protein>
    <submittedName>
        <fullName evidence="4">Group II intron reverse transcriptase/maturase</fullName>
    </submittedName>
</protein>
<dbReference type="GO" id="GO:0005739">
    <property type="term" value="C:mitochondrion"/>
    <property type="evidence" value="ECO:0007669"/>
    <property type="project" value="UniProtKB-SubCell"/>
</dbReference>
<keyword evidence="4" id="KW-0808">Transferase</keyword>
<dbReference type="EMBL" id="KY575057">
    <property type="protein sequence ID" value="ATI20421.1"/>
    <property type="molecule type" value="Genomic_DNA"/>
</dbReference>
<reference evidence="4" key="1">
    <citation type="submission" date="2017-02" db="EMBL/GenBank/DDBJ databases">
        <title>Fungal Comparative Genomics of Melanconis species and Ophiognomonia clavigignenti-juglandacearum at Different Phylogenetic Distances.</title>
        <authorList>
            <person name="Demers J.E."/>
            <person name="Castlebury L.A."/>
        </authorList>
    </citation>
    <scope>NUCLEOTIDE SEQUENCE</scope>
    <source>
        <strain evidence="4">CBS 121083</strain>
    </source>
</reference>
<keyword evidence="2 4" id="KW-0496">Mitochondrion</keyword>
<dbReference type="InterPro" id="IPR051083">
    <property type="entry name" value="GrpII_Intron_Splice-Mob/Def"/>
</dbReference>
<name>A0A291LIR1_9PEZI</name>
<dbReference type="Pfam" id="PF00078">
    <property type="entry name" value="RVT_1"/>
    <property type="match status" value="1"/>
</dbReference>
<organism evidence="4">
    <name type="scientific">Juglanconis juglandina</name>
    <dbReference type="NCBI Taxonomy" id="1940567"/>
    <lineage>
        <taxon>Eukaryota</taxon>
        <taxon>Fungi</taxon>
        <taxon>Dikarya</taxon>
        <taxon>Ascomycota</taxon>
        <taxon>Pezizomycotina</taxon>
        <taxon>Sordariomycetes</taxon>
        <taxon>Sordariomycetidae</taxon>
        <taxon>Diaporthales</taxon>
        <taxon>Juglanconidaceae</taxon>
        <taxon>Juglanconis</taxon>
    </lineage>
</organism>
<comment type="subcellular location">
    <subcellularLocation>
        <location evidence="1">Mitochondrion</location>
    </subcellularLocation>
</comment>
<dbReference type="PANTHER" id="PTHR34047">
    <property type="entry name" value="NUCLEAR INTRON MATURASE 1, MITOCHONDRIAL-RELATED"/>
    <property type="match status" value="1"/>
</dbReference>
<evidence type="ECO:0000259" key="3">
    <source>
        <dbReference type="PROSITE" id="PS50878"/>
    </source>
</evidence>
<dbReference type="InterPro" id="IPR000477">
    <property type="entry name" value="RT_dom"/>
</dbReference>
<dbReference type="CDD" id="cd01651">
    <property type="entry name" value="RT_G2_intron"/>
    <property type="match status" value="1"/>
</dbReference>
<accession>A0A291LIR1</accession>
<keyword evidence="4" id="KW-0695">RNA-directed DNA polymerase</keyword>
<dbReference type="SUPFAM" id="SSF56672">
    <property type="entry name" value="DNA/RNA polymerases"/>
    <property type="match status" value="1"/>
</dbReference>
<feature type="domain" description="Reverse transcriptase" evidence="3">
    <location>
        <begin position="35"/>
        <end position="301"/>
    </location>
</feature>
<dbReference type="GO" id="GO:0003964">
    <property type="term" value="F:RNA-directed DNA polymerase activity"/>
    <property type="evidence" value="ECO:0007669"/>
    <property type="project" value="UniProtKB-KW"/>
</dbReference>
<evidence type="ECO:0000313" key="4">
    <source>
        <dbReference type="EMBL" id="ATI20421.1"/>
    </source>
</evidence>
<dbReference type="InterPro" id="IPR043502">
    <property type="entry name" value="DNA/RNA_pol_sf"/>
</dbReference>
<proteinExistence type="predicted"/>
<keyword evidence="4" id="KW-0548">Nucleotidyltransferase</keyword>
<dbReference type="PROSITE" id="PS50878">
    <property type="entry name" value="RT_POL"/>
    <property type="match status" value="1"/>
</dbReference>
<sequence>MKQKVTSNKGGKTGGTDGVVWKSPQEYWNAIQELAKMVKDNKNYKAQPARRVYIPKPNSPKEKRPLGIPTMIDRAMQALYHFGVDPAVETNSDPNSYGFRKGRSTHDAITSIRSLMDKKTHPHWVLEADISKCFDKISHEFLLKHTPICHKHVLKAWLKAGIMEEANYFDTEEGTPQGGIMSPTLSNIALNGIEELIRKKIPKIKGISQGVHVIRYADDMIITGKSKEIVLKCKEIFPSCKDQYWSLHEGSEFLAERGLELNERKTLVTHIKGGFDSSDLMLEEWIETLDLIKRVTKIQFL</sequence>
<geneLocation type="mitochondrion" evidence="4"/>
<gene>
    <name evidence="4" type="primary">orf301</name>
</gene>
<dbReference type="PANTHER" id="PTHR34047:SF10">
    <property type="entry name" value="GROUP II INTRON-ASSOCIATED OPEN READING FRAME"/>
    <property type="match status" value="1"/>
</dbReference>
<evidence type="ECO:0000256" key="1">
    <source>
        <dbReference type="ARBA" id="ARBA00004173"/>
    </source>
</evidence>